<protein>
    <submittedName>
        <fullName evidence="2">Peptidoglycan hydrolase-like protein with peptidoglycan-binding domain</fullName>
    </submittedName>
</protein>
<dbReference type="InterPro" id="IPR002477">
    <property type="entry name" value="Peptidoglycan-bd-like"/>
</dbReference>
<dbReference type="SUPFAM" id="SSF47090">
    <property type="entry name" value="PGBD-like"/>
    <property type="match status" value="1"/>
</dbReference>
<name>A0A7W7LL17_9ACTN</name>
<keyword evidence="3" id="KW-1185">Reference proteome</keyword>
<proteinExistence type="predicted"/>
<comment type="caution">
    <text evidence="2">The sequence shown here is derived from an EMBL/GenBank/DDBJ whole genome shotgun (WGS) entry which is preliminary data.</text>
</comment>
<feature type="domain" description="Peptidoglycan binding-like" evidence="1">
    <location>
        <begin position="36"/>
        <end position="92"/>
    </location>
</feature>
<dbReference type="AlphaFoldDB" id="A0A7W7LL17"/>
<dbReference type="Gene3D" id="1.10.101.10">
    <property type="entry name" value="PGBD-like superfamily/PGBD"/>
    <property type="match status" value="1"/>
</dbReference>
<evidence type="ECO:0000313" key="3">
    <source>
        <dbReference type="Proteomes" id="UP000556084"/>
    </source>
</evidence>
<organism evidence="2 3">
    <name type="scientific">Streptomyces olivoverticillatus</name>
    <dbReference type="NCBI Taxonomy" id="66427"/>
    <lineage>
        <taxon>Bacteria</taxon>
        <taxon>Bacillati</taxon>
        <taxon>Actinomycetota</taxon>
        <taxon>Actinomycetes</taxon>
        <taxon>Kitasatosporales</taxon>
        <taxon>Streptomycetaceae</taxon>
        <taxon>Streptomyces</taxon>
    </lineage>
</organism>
<dbReference type="InterPro" id="IPR036365">
    <property type="entry name" value="PGBD-like_sf"/>
</dbReference>
<dbReference type="Proteomes" id="UP000556084">
    <property type="component" value="Unassembled WGS sequence"/>
</dbReference>
<dbReference type="GO" id="GO:0016787">
    <property type="term" value="F:hydrolase activity"/>
    <property type="evidence" value="ECO:0007669"/>
    <property type="project" value="UniProtKB-KW"/>
</dbReference>
<dbReference type="EMBL" id="JACHJH010000001">
    <property type="protein sequence ID" value="MBB4891772.1"/>
    <property type="molecule type" value="Genomic_DNA"/>
</dbReference>
<dbReference type="RefSeq" id="WP_184346291.1">
    <property type="nucleotide sequence ID" value="NZ_JACHJH010000001.1"/>
</dbReference>
<evidence type="ECO:0000313" key="2">
    <source>
        <dbReference type="EMBL" id="MBB4891772.1"/>
    </source>
</evidence>
<reference evidence="2 3" key="1">
    <citation type="submission" date="2020-08" db="EMBL/GenBank/DDBJ databases">
        <title>Genomic Encyclopedia of Type Strains, Phase III (KMG-III): the genomes of soil and plant-associated and newly described type strains.</title>
        <authorList>
            <person name="Whitman W."/>
        </authorList>
    </citation>
    <scope>NUCLEOTIDE SEQUENCE [LARGE SCALE GENOMIC DNA]</scope>
    <source>
        <strain evidence="2 3">CECT 3266</strain>
    </source>
</reference>
<dbReference type="Pfam" id="PF01471">
    <property type="entry name" value="PG_binding_1"/>
    <property type="match status" value="1"/>
</dbReference>
<evidence type="ECO:0000259" key="1">
    <source>
        <dbReference type="Pfam" id="PF01471"/>
    </source>
</evidence>
<keyword evidence="2" id="KW-0378">Hydrolase</keyword>
<sequence>MNVPKPVAPAAATAATTYDCGTIWYTGSALTVRGGTGERVAEVQCLLKLHGYRVKVDGVFGADTHAKVVDYQRSTGTTPCDGVVTPATWAALRDF</sequence>
<dbReference type="InterPro" id="IPR036366">
    <property type="entry name" value="PGBDSf"/>
</dbReference>
<accession>A0A7W7LL17</accession>
<gene>
    <name evidence="2" type="ORF">FHS39_000772</name>
</gene>